<name>B6IWY5_RHOCS</name>
<evidence type="ECO:0000256" key="9">
    <source>
        <dbReference type="SAM" id="Phobius"/>
    </source>
</evidence>
<dbReference type="HOGENOM" id="CLU_057693_1_0_5"/>
<dbReference type="PANTHER" id="PTHR39342:SF1">
    <property type="entry name" value="UPF0283 MEMBRANE PROTEIN YCJF"/>
    <property type="match status" value="1"/>
</dbReference>
<feature type="transmembrane region" description="Helical" evidence="9">
    <location>
        <begin position="84"/>
        <end position="107"/>
    </location>
</feature>
<proteinExistence type="inferred from homology"/>
<dbReference type="KEGG" id="rce:RC1_3451"/>
<keyword evidence="6 9" id="KW-1133">Transmembrane helix</keyword>
<dbReference type="GO" id="GO:0005886">
    <property type="term" value="C:plasma membrane"/>
    <property type="evidence" value="ECO:0007669"/>
    <property type="project" value="UniProtKB-SubCell"/>
</dbReference>
<dbReference type="PANTHER" id="PTHR39342">
    <property type="entry name" value="UPF0283 MEMBRANE PROTEIN YCJF"/>
    <property type="match status" value="1"/>
</dbReference>
<evidence type="ECO:0008006" key="12">
    <source>
        <dbReference type="Google" id="ProtNLM"/>
    </source>
</evidence>
<gene>
    <name evidence="10" type="ordered locus">RC1_3451</name>
</gene>
<accession>B6IWY5</accession>
<keyword evidence="4" id="KW-0997">Cell inner membrane</keyword>
<evidence type="ECO:0000256" key="8">
    <source>
        <dbReference type="SAM" id="MobiDB-lite"/>
    </source>
</evidence>
<dbReference type="InterPro" id="IPR021147">
    <property type="entry name" value="DUF697"/>
</dbReference>
<keyword evidence="5 9" id="KW-0812">Transmembrane</keyword>
<keyword evidence="3" id="KW-1003">Cell membrane</keyword>
<keyword evidence="11" id="KW-1185">Reference proteome</keyword>
<keyword evidence="7 9" id="KW-0472">Membrane</keyword>
<evidence type="ECO:0000256" key="7">
    <source>
        <dbReference type="ARBA" id="ARBA00023136"/>
    </source>
</evidence>
<feature type="transmembrane region" description="Helical" evidence="9">
    <location>
        <begin position="53"/>
        <end position="72"/>
    </location>
</feature>
<dbReference type="Proteomes" id="UP000001591">
    <property type="component" value="Chromosome"/>
</dbReference>
<dbReference type="EMBL" id="CP000613">
    <property type="protein sequence ID" value="ACJ00809.1"/>
    <property type="molecule type" value="Genomic_DNA"/>
</dbReference>
<evidence type="ECO:0000256" key="4">
    <source>
        <dbReference type="ARBA" id="ARBA00022519"/>
    </source>
</evidence>
<dbReference type="STRING" id="414684.RC1_3451"/>
<dbReference type="InterPro" id="IPR006507">
    <property type="entry name" value="UPF0283"/>
</dbReference>
<evidence type="ECO:0000313" key="10">
    <source>
        <dbReference type="EMBL" id="ACJ00809.1"/>
    </source>
</evidence>
<evidence type="ECO:0000256" key="3">
    <source>
        <dbReference type="ARBA" id="ARBA00022475"/>
    </source>
</evidence>
<evidence type="ECO:0000313" key="11">
    <source>
        <dbReference type="Proteomes" id="UP000001591"/>
    </source>
</evidence>
<feature type="region of interest" description="Disordered" evidence="8">
    <location>
        <begin position="1"/>
        <end position="46"/>
    </location>
</feature>
<evidence type="ECO:0000256" key="6">
    <source>
        <dbReference type="ARBA" id="ARBA00022989"/>
    </source>
</evidence>
<comment type="subcellular location">
    <subcellularLocation>
        <location evidence="1">Cell inner membrane</location>
        <topology evidence="1">Multi-pass membrane protein</topology>
    </subcellularLocation>
</comment>
<dbReference type="eggNOG" id="COG3768">
    <property type="taxonomic scope" value="Bacteria"/>
</dbReference>
<dbReference type="NCBIfam" id="TIGR01620">
    <property type="entry name" value="hyp_HI0043"/>
    <property type="match status" value="1"/>
</dbReference>
<dbReference type="OrthoDB" id="9816060at2"/>
<dbReference type="Pfam" id="PF05128">
    <property type="entry name" value="DUF697"/>
    <property type="match status" value="1"/>
</dbReference>
<sequence>MTLRTDETTRTPWVPPMEFDPARAMPAPLDQRDAPTPLAGELLPPPTPNPRRFAARALVFSLAGLVVAAIGIDTADLVIRAFAVSPWMGGVLCGLVAVAAGALGMMAGREWRAFSRLAKVDGLRQRAAALRAKAGHGKAQPVARQVLALYVGRPELERAREAYRTAVTDAHDDREVLDLAERTLLTPIDQTAYRLVVRASRDVALGTALSPAALLDAALVIWRNARLVREVASLYGARPGLFGSARLLRRMAENIAIAGVAESGDSIAVDALGGTVAAALSARIGQGVINGLLTARIGLTAMHLCRPLPFAPERRPRLAEIRKELLRLPKEVL</sequence>
<dbReference type="AlphaFoldDB" id="B6IWY5"/>
<evidence type="ECO:0000256" key="1">
    <source>
        <dbReference type="ARBA" id="ARBA00004429"/>
    </source>
</evidence>
<comment type="similarity">
    <text evidence="2">Belongs to the UPF0283 family.</text>
</comment>
<protein>
    <recommendedName>
        <fullName evidence="12">TIGR01620 family protein</fullName>
    </recommendedName>
</protein>
<evidence type="ECO:0000256" key="2">
    <source>
        <dbReference type="ARBA" id="ARBA00008255"/>
    </source>
</evidence>
<reference evidence="10 11" key="1">
    <citation type="journal article" date="2010" name="BMC Genomics">
        <title>Metabolic flexibility revealed in the genome of the cyst-forming alpha-1 proteobacterium Rhodospirillum centenum.</title>
        <authorList>
            <person name="Lu Y.K."/>
            <person name="Marden J."/>
            <person name="Han M."/>
            <person name="Swingley W.D."/>
            <person name="Mastrian S.D."/>
            <person name="Chowdhury S.R."/>
            <person name="Hao J."/>
            <person name="Helmy T."/>
            <person name="Kim S."/>
            <person name="Kurdoglu A.A."/>
            <person name="Matthies H.J."/>
            <person name="Rollo D."/>
            <person name="Stothard P."/>
            <person name="Blankenship R.E."/>
            <person name="Bauer C.E."/>
            <person name="Touchman J.W."/>
        </authorList>
    </citation>
    <scope>NUCLEOTIDE SEQUENCE [LARGE SCALE GENOMIC DNA]</scope>
    <source>
        <strain evidence="11">ATCC 51521 / SW</strain>
    </source>
</reference>
<organism evidence="10 11">
    <name type="scientific">Rhodospirillum centenum (strain ATCC 51521 / SW)</name>
    <dbReference type="NCBI Taxonomy" id="414684"/>
    <lineage>
        <taxon>Bacteria</taxon>
        <taxon>Pseudomonadati</taxon>
        <taxon>Pseudomonadota</taxon>
        <taxon>Alphaproteobacteria</taxon>
        <taxon>Rhodospirillales</taxon>
        <taxon>Rhodospirillaceae</taxon>
        <taxon>Rhodospirillum</taxon>
    </lineage>
</organism>
<evidence type="ECO:0000256" key="5">
    <source>
        <dbReference type="ARBA" id="ARBA00022692"/>
    </source>
</evidence>